<evidence type="ECO:0000313" key="2">
    <source>
        <dbReference type="Proteomes" id="UP000224303"/>
    </source>
</evidence>
<dbReference type="InterPro" id="IPR057006">
    <property type="entry name" value="Phage_TAC_19"/>
</dbReference>
<comment type="caution">
    <text evidence="1">The sequence shown here is derived from an EMBL/GenBank/DDBJ whole genome shotgun (WGS) entry which is preliminary data.</text>
</comment>
<evidence type="ECO:0008006" key="3">
    <source>
        <dbReference type="Google" id="ProtNLM"/>
    </source>
</evidence>
<evidence type="ECO:0000313" key="1">
    <source>
        <dbReference type="EMBL" id="PHL20853.1"/>
    </source>
</evidence>
<organism evidence="1 2">
    <name type="scientific">Enterococcus faecium</name>
    <name type="common">Streptococcus faecium</name>
    <dbReference type="NCBI Taxonomy" id="1352"/>
    <lineage>
        <taxon>Bacteria</taxon>
        <taxon>Bacillati</taxon>
        <taxon>Bacillota</taxon>
        <taxon>Bacilli</taxon>
        <taxon>Lactobacillales</taxon>
        <taxon>Enterococcaceae</taxon>
        <taxon>Enterococcus</taxon>
    </lineage>
</organism>
<dbReference type="EMBL" id="PCGC01000032">
    <property type="protein sequence ID" value="PHL20853.1"/>
    <property type="molecule type" value="Genomic_DNA"/>
</dbReference>
<dbReference type="NCBIfam" id="NF047360">
    <property type="entry name" value="tail_chap_PVL"/>
    <property type="match status" value="1"/>
</dbReference>
<dbReference type="Proteomes" id="UP000224303">
    <property type="component" value="Unassembled WGS sequence"/>
</dbReference>
<dbReference type="Pfam" id="PF23857">
    <property type="entry name" value="Phage_TAC_19"/>
    <property type="match status" value="1"/>
</dbReference>
<protein>
    <recommendedName>
        <fullName evidence="3">Phage tail protein</fullName>
    </recommendedName>
</protein>
<sequence>MAQVRIELKNKKGKKEVFEKLETTGKDYRLALQTIKKLNAEKIMVWDQLDIYLAFAVEIFKADKLTSDQILDGLPSETTRETLDGLLGQVMGIESDPDPEAKK</sequence>
<reference evidence="1 2" key="1">
    <citation type="submission" date="2017-10" db="EMBL/GenBank/DDBJ databases">
        <title>Draft genomes of the Enterococcus faecium isolated from human feces before and after Helicobacter pylori eradication therapy.</title>
        <authorList>
            <person name="Prianichniikov N.A."/>
            <person name="Glushchenko O.E."/>
            <person name="Malakhova M.V."/>
        </authorList>
    </citation>
    <scope>NUCLEOTIDE SEQUENCE [LARGE SCALE GENOMIC DNA]</scope>
    <source>
        <strain evidence="1 2">Hp_5-7</strain>
    </source>
</reference>
<gene>
    <name evidence="1" type="ORF">CQR37_11605</name>
</gene>
<accession>A0A0V7Y7P7</accession>
<proteinExistence type="predicted"/>
<dbReference type="AlphaFoldDB" id="A0A0V7Y7P7"/>
<name>A0A0V7Y7P7_ENTFC</name>
<dbReference type="RefSeq" id="WP_002306383.1">
    <property type="nucleotide sequence ID" value="NZ_CABGTW010000004.1"/>
</dbReference>